<keyword evidence="1" id="KW-0472">Membrane</keyword>
<organism evidence="2 3">
    <name type="scientific">Collybia nuda</name>
    <dbReference type="NCBI Taxonomy" id="64659"/>
    <lineage>
        <taxon>Eukaryota</taxon>
        <taxon>Fungi</taxon>
        <taxon>Dikarya</taxon>
        <taxon>Basidiomycota</taxon>
        <taxon>Agaricomycotina</taxon>
        <taxon>Agaricomycetes</taxon>
        <taxon>Agaricomycetidae</taxon>
        <taxon>Agaricales</taxon>
        <taxon>Tricholomatineae</taxon>
        <taxon>Clitocybaceae</taxon>
        <taxon>Collybia</taxon>
    </lineage>
</organism>
<evidence type="ECO:0000313" key="3">
    <source>
        <dbReference type="Proteomes" id="UP000807353"/>
    </source>
</evidence>
<keyword evidence="1" id="KW-0812">Transmembrane</keyword>
<comment type="caution">
    <text evidence="2">The sequence shown here is derived from an EMBL/GenBank/DDBJ whole genome shotgun (WGS) entry which is preliminary data.</text>
</comment>
<feature type="transmembrane region" description="Helical" evidence="1">
    <location>
        <begin position="115"/>
        <end position="133"/>
    </location>
</feature>
<sequence length="342" mass="37795">MSNTTQDTPDSVYLFYIGSASLTGLIETSTFTIIYGAFAFLFAQAITTYVKRKNSSRAQFWMFLACTVMFLLATAHEATTLASSGILIHSALMKYPGLTLAEKIPLLNTLLKSPSIITIWITNFEVIASDCIVVWRASVLLQRRWWLIAIPSLLLLASIALLMVDSISSTIGSKWESEAGNYFYTVASAISLGTNVIATAFIGYIYWAHRKTVKGLRKNRATQSERVLALLIESGVVFCVPQAVSFGLQFTPNTVPGTTSYYAQIIFMTAYYGFSVMYPTIVVSLVNSQRSFDHVYLMQSSLPTISNGEPPRNVTTIHFTQSNSVEGIREISQGAEKRLNEA</sequence>
<evidence type="ECO:0000313" key="2">
    <source>
        <dbReference type="EMBL" id="KAF9469475.1"/>
    </source>
</evidence>
<accession>A0A9P5YKX6</accession>
<dbReference type="EMBL" id="MU150229">
    <property type="protein sequence ID" value="KAF9469475.1"/>
    <property type="molecule type" value="Genomic_DNA"/>
</dbReference>
<gene>
    <name evidence="2" type="ORF">BDZ94DRAFT_1303190</name>
</gene>
<evidence type="ECO:0000256" key="1">
    <source>
        <dbReference type="SAM" id="Phobius"/>
    </source>
</evidence>
<proteinExistence type="predicted"/>
<feature type="transmembrane region" description="Helical" evidence="1">
    <location>
        <begin position="261"/>
        <end position="286"/>
    </location>
</feature>
<keyword evidence="3" id="KW-1185">Reference proteome</keyword>
<keyword evidence="1" id="KW-1133">Transmembrane helix</keyword>
<dbReference type="AlphaFoldDB" id="A0A9P5YKX6"/>
<reference evidence="2" key="1">
    <citation type="submission" date="2020-11" db="EMBL/GenBank/DDBJ databases">
        <authorList>
            <consortium name="DOE Joint Genome Institute"/>
            <person name="Ahrendt S."/>
            <person name="Riley R."/>
            <person name="Andreopoulos W."/>
            <person name="Labutti K."/>
            <person name="Pangilinan J."/>
            <person name="Ruiz-Duenas F.J."/>
            <person name="Barrasa J.M."/>
            <person name="Sanchez-Garcia M."/>
            <person name="Camarero S."/>
            <person name="Miyauchi S."/>
            <person name="Serrano A."/>
            <person name="Linde D."/>
            <person name="Babiker R."/>
            <person name="Drula E."/>
            <person name="Ayuso-Fernandez I."/>
            <person name="Pacheco R."/>
            <person name="Padilla G."/>
            <person name="Ferreira P."/>
            <person name="Barriuso J."/>
            <person name="Kellner H."/>
            <person name="Castanera R."/>
            <person name="Alfaro M."/>
            <person name="Ramirez L."/>
            <person name="Pisabarro A.G."/>
            <person name="Kuo A."/>
            <person name="Tritt A."/>
            <person name="Lipzen A."/>
            <person name="He G."/>
            <person name="Yan M."/>
            <person name="Ng V."/>
            <person name="Cullen D."/>
            <person name="Martin F."/>
            <person name="Rosso M.-N."/>
            <person name="Henrissat B."/>
            <person name="Hibbett D."/>
            <person name="Martinez A.T."/>
            <person name="Grigoriev I.V."/>
        </authorList>
    </citation>
    <scope>NUCLEOTIDE SEQUENCE</scope>
    <source>
        <strain evidence="2">CBS 247.69</strain>
    </source>
</reference>
<dbReference type="Proteomes" id="UP000807353">
    <property type="component" value="Unassembled WGS sequence"/>
</dbReference>
<feature type="transmembrane region" description="Helical" evidence="1">
    <location>
        <begin position="31"/>
        <end position="50"/>
    </location>
</feature>
<protein>
    <submittedName>
        <fullName evidence="2">Uncharacterized protein</fullName>
    </submittedName>
</protein>
<dbReference type="OrthoDB" id="3259206at2759"/>
<feature type="transmembrane region" description="Helical" evidence="1">
    <location>
        <begin position="62"/>
        <end position="88"/>
    </location>
</feature>
<feature type="transmembrane region" description="Helical" evidence="1">
    <location>
        <begin position="184"/>
        <end position="207"/>
    </location>
</feature>
<feature type="transmembrane region" description="Helical" evidence="1">
    <location>
        <begin position="145"/>
        <end position="164"/>
    </location>
</feature>
<name>A0A9P5YKX6_9AGAR</name>
<feature type="transmembrane region" description="Helical" evidence="1">
    <location>
        <begin position="227"/>
        <end position="249"/>
    </location>
</feature>